<dbReference type="EMBL" id="AEWJ01000051">
    <property type="protein sequence ID" value="EGD57965.1"/>
    <property type="molecule type" value="Genomic_DNA"/>
</dbReference>
<gene>
    <name evidence="4" type="ORF">Y88_3295</name>
</gene>
<keyword evidence="5" id="KW-1185">Reference proteome</keyword>
<comment type="caution">
    <text evidence="4">The sequence shown here is derived from an EMBL/GenBank/DDBJ whole genome shotgun (WGS) entry which is preliminary data.</text>
</comment>
<dbReference type="SUPFAM" id="SSF53474">
    <property type="entry name" value="alpha/beta-Hydrolases"/>
    <property type="match status" value="1"/>
</dbReference>
<dbReference type="InterPro" id="IPR000383">
    <property type="entry name" value="Xaa-Pro-like_dom"/>
</dbReference>
<organism evidence="4 5">
    <name type="scientific">Novosphingobium nitrogenifigens DSM 19370</name>
    <dbReference type="NCBI Taxonomy" id="983920"/>
    <lineage>
        <taxon>Bacteria</taxon>
        <taxon>Pseudomonadati</taxon>
        <taxon>Pseudomonadota</taxon>
        <taxon>Alphaproteobacteria</taxon>
        <taxon>Sphingomonadales</taxon>
        <taxon>Sphingomonadaceae</taxon>
        <taxon>Novosphingobium</taxon>
    </lineage>
</organism>
<sequence length="681" mass="75661">MSTPAKSPTPKNIIVEEHIWITLKDGCRLAARLWLPEDALDNPVPAILEYIPYRKRDGTRGRDEPMHGYYAQNGYAAVRVDMRGSGESDGHMADEYLPLEQDDALEVIAWIAQQPWCDGAVGMQGKSWSGFNALQVAARRPPALKAIITTFSTDNRFTDDIHYMGGCLLNDNLWWGSIMLAFQARPLDPAIVGDSWRAAWLERIEKMPFFPALWLAHQRYDAYWQHGSVSTDYDAIVCPVLTIGGWADSYTNSVPRLLAGLNVPCRGIIGPWGHIYPHDGVPGPAIGYLQEAVRWWDHWLKGRDTGVMDDPQLRAYVEDPVAPEGTRTEMPGRWVGLAQWPSPELTPLVLHTGADGSLGENAGDKNAGKQGLLTIRSPESHGRAGGEWMGAGCPGEHPTDQRLDDGGALVFETAPLETEISTLGAPRLSLEIAADAPVAHVVARLSDVAPDGRVTRVSYQVFNLTHRDSHTNPAPLEPGQFYLVDFDLNACGHRFLPGHRIRLAVASTYWPMIWPTPTHVELSLRAEACSLTLPRLPDHPTTVTMLPPAHGPMTPMTRIEEGTIRRYSQQDHVTGEHTYVTDAVGGVFGEGVIRFDEIGTEIAHSLRRELTIRDDDPLSARYVLDQTFAMGRDGWRTRSEIRTAMHSDATHFHLSGDLAVFEDDECVAKREWRESIPRDLM</sequence>
<dbReference type="HOGENOM" id="CLU_015590_4_0_5"/>
<evidence type="ECO:0000313" key="5">
    <source>
        <dbReference type="Proteomes" id="UP000004728"/>
    </source>
</evidence>
<dbReference type="PANTHER" id="PTHR43056:SF10">
    <property type="entry name" value="COCE_NOND FAMILY, PUTATIVE (AFU_ORTHOLOGUE AFUA_7G00600)-RELATED"/>
    <property type="match status" value="1"/>
</dbReference>
<dbReference type="InterPro" id="IPR005674">
    <property type="entry name" value="CocE/Ser_esterase"/>
</dbReference>
<keyword evidence="1" id="KW-0378">Hydrolase</keyword>
<feature type="region of interest" description="Disordered" evidence="2">
    <location>
        <begin position="376"/>
        <end position="400"/>
    </location>
</feature>
<evidence type="ECO:0000259" key="3">
    <source>
        <dbReference type="SMART" id="SM00939"/>
    </source>
</evidence>
<dbReference type="OrthoDB" id="9806163at2"/>
<dbReference type="SUPFAM" id="SSF49785">
    <property type="entry name" value="Galactose-binding domain-like"/>
    <property type="match status" value="1"/>
</dbReference>
<dbReference type="InParanoid" id="F1ZBV9"/>
<evidence type="ECO:0000313" key="4">
    <source>
        <dbReference type="EMBL" id="EGD57965.1"/>
    </source>
</evidence>
<protein>
    <submittedName>
        <fullName evidence="4">Peptidase S15</fullName>
    </submittedName>
</protein>
<dbReference type="InterPro" id="IPR008979">
    <property type="entry name" value="Galactose-bd-like_sf"/>
</dbReference>
<dbReference type="Pfam" id="PF08530">
    <property type="entry name" value="PepX_C"/>
    <property type="match status" value="1"/>
</dbReference>
<dbReference type="GO" id="GO:0008239">
    <property type="term" value="F:dipeptidyl-peptidase activity"/>
    <property type="evidence" value="ECO:0007669"/>
    <property type="project" value="InterPro"/>
</dbReference>
<dbReference type="InterPro" id="IPR013736">
    <property type="entry name" value="Xaa-Pro_dipept_C"/>
</dbReference>
<dbReference type="AlphaFoldDB" id="F1ZBV9"/>
<proteinExistence type="predicted"/>
<dbReference type="Pfam" id="PF02129">
    <property type="entry name" value="Peptidase_S15"/>
    <property type="match status" value="1"/>
</dbReference>
<dbReference type="STRING" id="983920.Y88_3295"/>
<dbReference type="NCBIfam" id="TIGR00976">
    <property type="entry name" value="CocE_NonD"/>
    <property type="match status" value="1"/>
</dbReference>
<accession>F1ZBV9</accession>
<evidence type="ECO:0000256" key="2">
    <source>
        <dbReference type="SAM" id="MobiDB-lite"/>
    </source>
</evidence>
<reference evidence="4 5" key="1">
    <citation type="journal article" date="2012" name="J. Bacteriol.">
        <title>Draft Genome Sequence of Novosphingobium nitrogenifigens Y88T.</title>
        <authorList>
            <person name="Strabala T.J."/>
            <person name="Macdonald L."/>
            <person name="Liu V."/>
            <person name="Smit A.M."/>
        </authorList>
    </citation>
    <scope>NUCLEOTIDE SEQUENCE [LARGE SCALE GENOMIC DNA]</scope>
    <source>
        <strain evidence="4 5">DSM 19370</strain>
    </source>
</reference>
<dbReference type="SMART" id="SM00939">
    <property type="entry name" value="PepX_C"/>
    <property type="match status" value="1"/>
</dbReference>
<name>F1ZBV9_9SPHN</name>
<dbReference type="Gene3D" id="1.10.3020.10">
    <property type="entry name" value="alpha-amino acid ester hydrolase ( Helical cap domain)"/>
    <property type="match status" value="1"/>
</dbReference>
<feature type="domain" description="Xaa-Pro dipeptidyl-peptidase C-terminal" evidence="3">
    <location>
        <begin position="293"/>
        <end position="554"/>
    </location>
</feature>
<dbReference type="Gene3D" id="2.60.120.260">
    <property type="entry name" value="Galactose-binding domain-like"/>
    <property type="match status" value="1"/>
</dbReference>
<evidence type="ECO:0000256" key="1">
    <source>
        <dbReference type="ARBA" id="ARBA00022801"/>
    </source>
</evidence>
<dbReference type="PANTHER" id="PTHR43056">
    <property type="entry name" value="PEPTIDASE S9 PROLYL OLIGOPEPTIDASE"/>
    <property type="match status" value="1"/>
</dbReference>
<dbReference type="InterPro" id="IPR050585">
    <property type="entry name" value="Xaa-Pro_dipeptidyl-ppase/CocE"/>
</dbReference>
<dbReference type="InterPro" id="IPR029058">
    <property type="entry name" value="AB_hydrolase_fold"/>
</dbReference>
<dbReference type="Gene3D" id="3.40.50.1820">
    <property type="entry name" value="alpha/beta hydrolase"/>
    <property type="match status" value="1"/>
</dbReference>
<dbReference type="RefSeq" id="WP_008070570.1">
    <property type="nucleotide sequence ID" value="NZ_AQWK01000007.1"/>
</dbReference>
<dbReference type="Proteomes" id="UP000004728">
    <property type="component" value="Unassembled WGS sequence"/>
</dbReference>
<dbReference type="eggNOG" id="COG2936">
    <property type="taxonomic scope" value="Bacteria"/>
</dbReference>